<protein>
    <recommendedName>
        <fullName evidence="3">Bud22 domain-containing protein</fullName>
    </recommendedName>
</protein>
<feature type="compositionally biased region" description="Polar residues" evidence="2">
    <location>
        <begin position="244"/>
        <end position="265"/>
    </location>
</feature>
<proteinExistence type="predicted"/>
<dbReference type="PANTHER" id="PTHR23325">
    <property type="entry name" value="SERUM RESPONSE FACTOR-BINDING"/>
    <property type="match status" value="1"/>
</dbReference>
<evidence type="ECO:0000256" key="2">
    <source>
        <dbReference type="SAM" id="MobiDB-lite"/>
    </source>
</evidence>
<feature type="region of interest" description="Disordered" evidence="2">
    <location>
        <begin position="283"/>
        <end position="431"/>
    </location>
</feature>
<sequence>MPLSGKTHGVKRKRPLEHHDVREIRQVTKKAKAFEIRRTFKKLKKVRHGDQGGKETKDLEEQIEALKHMDCKQIANTALTTKIKKDKILSENPLVQSAVSSELTSNSLAPAPSGTPKAKAQSRLLSSKLLATEITAVLEALRNHLIPTSDIGGVSDNDEKVILGSAKRRKDKDRMNSPVSPLESDSDEGYSTGSHDDEERVVAENDRWQSRTVSDEQSALDGWESGTIDDNSDYDKESDDVSDIGNQATSPSGIVTQTRNSASLSKGESVFLPTLSVGFARGGGSDSEFSDSEAKVADGVKKNRRGQRARRAIWEKKYRKNAHHVKKRQELGQGAKRPGSAAKGQKTPKQSSMVRREQKYDKDARMPKRARVNKPMSNRAVRKGASASSDPPRTRTEQRDERPLHPSWEAKKKQKAIGIVPSQGTKIIFDS</sequence>
<reference evidence="4 5" key="1">
    <citation type="submission" date="2014-04" db="EMBL/GenBank/DDBJ databases">
        <authorList>
            <consortium name="DOE Joint Genome Institute"/>
            <person name="Kuo A."/>
            <person name="Kohler A."/>
            <person name="Costa M.D."/>
            <person name="Nagy L.G."/>
            <person name="Floudas D."/>
            <person name="Copeland A."/>
            <person name="Barry K.W."/>
            <person name="Cichocki N."/>
            <person name="Veneault-Fourrey C."/>
            <person name="LaButti K."/>
            <person name="Lindquist E.A."/>
            <person name="Lipzen A."/>
            <person name="Lundell T."/>
            <person name="Morin E."/>
            <person name="Murat C."/>
            <person name="Sun H."/>
            <person name="Tunlid A."/>
            <person name="Henrissat B."/>
            <person name="Grigoriev I.V."/>
            <person name="Hibbett D.S."/>
            <person name="Martin F."/>
            <person name="Nordberg H.P."/>
            <person name="Cantor M.N."/>
            <person name="Hua S.X."/>
        </authorList>
    </citation>
    <scope>NUCLEOTIDE SEQUENCE [LARGE SCALE GENOMIC DNA]</scope>
    <source>
        <strain evidence="4 5">Marx 270</strain>
    </source>
</reference>
<dbReference type="GO" id="GO:0030686">
    <property type="term" value="C:90S preribosome"/>
    <property type="evidence" value="ECO:0007669"/>
    <property type="project" value="TreeGrafter"/>
</dbReference>
<dbReference type="EMBL" id="KN832003">
    <property type="protein sequence ID" value="KIN99612.1"/>
    <property type="molecule type" value="Genomic_DNA"/>
</dbReference>
<dbReference type="STRING" id="870435.A0A0C3IRR0"/>
<dbReference type="FunCoup" id="A0A0C3IRR0">
    <property type="interactions" value="104"/>
</dbReference>
<organism evidence="4 5">
    <name type="scientific">Pisolithus tinctorius Marx 270</name>
    <dbReference type="NCBI Taxonomy" id="870435"/>
    <lineage>
        <taxon>Eukaryota</taxon>
        <taxon>Fungi</taxon>
        <taxon>Dikarya</taxon>
        <taxon>Basidiomycota</taxon>
        <taxon>Agaricomycotina</taxon>
        <taxon>Agaricomycetes</taxon>
        <taxon>Agaricomycetidae</taxon>
        <taxon>Boletales</taxon>
        <taxon>Sclerodermatineae</taxon>
        <taxon>Pisolithaceae</taxon>
        <taxon>Pisolithus</taxon>
    </lineage>
</organism>
<dbReference type="GO" id="GO:0030490">
    <property type="term" value="P:maturation of SSU-rRNA"/>
    <property type="evidence" value="ECO:0007669"/>
    <property type="project" value="TreeGrafter"/>
</dbReference>
<dbReference type="InterPro" id="IPR037393">
    <property type="entry name" value="Bud22/SRFB1"/>
</dbReference>
<evidence type="ECO:0000259" key="3">
    <source>
        <dbReference type="Pfam" id="PF09073"/>
    </source>
</evidence>
<feature type="domain" description="Bud22" evidence="3">
    <location>
        <begin position="18"/>
        <end position="430"/>
    </location>
</feature>
<keyword evidence="5" id="KW-1185">Reference proteome</keyword>
<dbReference type="GO" id="GO:0005634">
    <property type="term" value="C:nucleus"/>
    <property type="evidence" value="ECO:0007669"/>
    <property type="project" value="TreeGrafter"/>
</dbReference>
<feature type="region of interest" description="Disordered" evidence="2">
    <location>
        <begin position="163"/>
        <end position="265"/>
    </location>
</feature>
<feature type="compositionally biased region" description="Acidic residues" evidence="2">
    <location>
        <begin position="230"/>
        <end position="242"/>
    </location>
</feature>
<gene>
    <name evidence="4" type="ORF">M404DRAFT_965519</name>
</gene>
<dbReference type="Pfam" id="PF09073">
    <property type="entry name" value="BUD22"/>
    <property type="match status" value="1"/>
</dbReference>
<dbReference type="InterPro" id="IPR015158">
    <property type="entry name" value="Bud22_dom"/>
</dbReference>
<name>A0A0C3IRR0_PISTI</name>
<accession>A0A0C3IRR0</accession>
<keyword evidence="1" id="KW-0175">Coiled coil</keyword>
<dbReference type="OrthoDB" id="3364872at2759"/>
<feature type="compositionally biased region" description="Basic residues" evidence="2">
    <location>
        <begin position="302"/>
        <end position="327"/>
    </location>
</feature>
<dbReference type="AlphaFoldDB" id="A0A0C3IRR0"/>
<evidence type="ECO:0000313" key="5">
    <source>
        <dbReference type="Proteomes" id="UP000054217"/>
    </source>
</evidence>
<feature type="compositionally biased region" description="Basic and acidic residues" evidence="2">
    <location>
        <begin position="392"/>
        <end position="411"/>
    </location>
</feature>
<feature type="compositionally biased region" description="Basic and acidic residues" evidence="2">
    <location>
        <begin position="194"/>
        <end position="209"/>
    </location>
</feature>
<dbReference type="PANTHER" id="PTHR23325:SF1">
    <property type="entry name" value="SERUM RESPONSE FACTOR-BINDING PROTEIN 1"/>
    <property type="match status" value="1"/>
</dbReference>
<evidence type="ECO:0000313" key="4">
    <source>
        <dbReference type="EMBL" id="KIN99612.1"/>
    </source>
</evidence>
<evidence type="ECO:0000256" key="1">
    <source>
        <dbReference type="ARBA" id="ARBA00023054"/>
    </source>
</evidence>
<dbReference type="HOGENOM" id="CLU_029647_1_0_1"/>
<dbReference type="Proteomes" id="UP000054217">
    <property type="component" value="Unassembled WGS sequence"/>
</dbReference>
<feature type="compositionally biased region" description="Basic and acidic residues" evidence="2">
    <location>
        <begin position="354"/>
        <end position="366"/>
    </location>
</feature>
<feature type="compositionally biased region" description="Basic and acidic residues" evidence="2">
    <location>
        <begin position="292"/>
        <end position="301"/>
    </location>
</feature>
<dbReference type="InParanoid" id="A0A0C3IRR0"/>
<reference evidence="5" key="2">
    <citation type="submission" date="2015-01" db="EMBL/GenBank/DDBJ databases">
        <title>Evolutionary Origins and Diversification of the Mycorrhizal Mutualists.</title>
        <authorList>
            <consortium name="DOE Joint Genome Institute"/>
            <consortium name="Mycorrhizal Genomics Consortium"/>
            <person name="Kohler A."/>
            <person name="Kuo A."/>
            <person name="Nagy L.G."/>
            <person name="Floudas D."/>
            <person name="Copeland A."/>
            <person name="Barry K.W."/>
            <person name="Cichocki N."/>
            <person name="Veneault-Fourrey C."/>
            <person name="LaButti K."/>
            <person name="Lindquist E.A."/>
            <person name="Lipzen A."/>
            <person name="Lundell T."/>
            <person name="Morin E."/>
            <person name="Murat C."/>
            <person name="Riley R."/>
            <person name="Ohm R."/>
            <person name="Sun H."/>
            <person name="Tunlid A."/>
            <person name="Henrissat B."/>
            <person name="Grigoriev I.V."/>
            <person name="Hibbett D.S."/>
            <person name="Martin F."/>
        </authorList>
    </citation>
    <scope>NUCLEOTIDE SEQUENCE [LARGE SCALE GENOMIC DNA]</scope>
    <source>
        <strain evidence="5">Marx 270</strain>
    </source>
</reference>